<name>A0A974Y532_9RHOO</name>
<feature type="transmembrane region" description="Helical" evidence="7">
    <location>
        <begin position="12"/>
        <end position="30"/>
    </location>
</feature>
<protein>
    <submittedName>
        <fullName evidence="9">Mechanosensitive ion channel</fullName>
    </submittedName>
</protein>
<feature type="domain" description="Cyclic nucleotide-binding" evidence="8">
    <location>
        <begin position="349"/>
        <end position="469"/>
    </location>
</feature>
<dbReference type="InterPro" id="IPR011066">
    <property type="entry name" value="MscS_channel_C_sf"/>
</dbReference>
<evidence type="ECO:0000313" key="9">
    <source>
        <dbReference type="EMBL" id="QRJ65043.1"/>
    </source>
</evidence>
<dbReference type="Gene3D" id="2.30.30.60">
    <property type="match status" value="1"/>
</dbReference>
<dbReference type="SMART" id="SM00100">
    <property type="entry name" value="cNMP"/>
    <property type="match status" value="1"/>
</dbReference>
<feature type="coiled-coil region" evidence="6">
    <location>
        <begin position="466"/>
        <end position="493"/>
    </location>
</feature>
<evidence type="ECO:0000256" key="6">
    <source>
        <dbReference type="SAM" id="Coils"/>
    </source>
</evidence>
<feature type="transmembrane region" description="Helical" evidence="7">
    <location>
        <begin position="66"/>
        <end position="85"/>
    </location>
</feature>
<keyword evidence="3 7" id="KW-0812">Transmembrane</keyword>
<proteinExistence type="predicted"/>
<evidence type="ECO:0000256" key="2">
    <source>
        <dbReference type="ARBA" id="ARBA00022475"/>
    </source>
</evidence>
<keyword evidence="6" id="KW-0175">Coiled coil</keyword>
<dbReference type="InterPro" id="IPR018490">
    <property type="entry name" value="cNMP-bd_dom_sf"/>
</dbReference>
<dbReference type="EMBL" id="CP064781">
    <property type="protein sequence ID" value="QRJ65043.1"/>
    <property type="molecule type" value="Genomic_DNA"/>
</dbReference>
<dbReference type="GO" id="GO:0005886">
    <property type="term" value="C:plasma membrane"/>
    <property type="evidence" value="ECO:0007669"/>
    <property type="project" value="UniProtKB-SubCell"/>
</dbReference>
<gene>
    <name evidence="9" type="ORF">IWH25_06800</name>
</gene>
<dbReference type="InterPro" id="IPR014710">
    <property type="entry name" value="RmlC-like_jellyroll"/>
</dbReference>
<feature type="transmembrane region" description="Helical" evidence="7">
    <location>
        <begin position="130"/>
        <end position="148"/>
    </location>
</feature>
<comment type="subcellular location">
    <subcellularLocation>
        <location evidence="1">Cell membrane</location>
        <topology evidence="1">Multi-pass membrane protein</topology>
    </subcellularLocation>
</comment>
<dbReference type="SUPFAM" id="SSF50182">
    <property type="entry name" value="Sm-like ribonucleoproteins"/>
    <property type="match status" value="1"/>
</dbReference>
<sequence length="507" mass="56315">MIQLVLDLWRDATPYLLGGALLLSAVLSRLPASGRTTLKHSLLFLVCWLGLDAVAVFFAWQGQVLIAAGVHQVALLGLGLVLIRLAGLAVFRQLLPALKVQTPRILEDIVVIAGYLLWTMIRLSATGVELSSLVATSAVITAVLAFAMQDTLGNILGGLALQLDNSLEIGDWVKMDELSGRVVEIQWRYTAILTRNGEKVVVPNSQLMKGKFSVIGDRDLGVPGWRRWIWFNVDYSVNPSLVTGAVERAVTEAEIANVAREPRPSCVAMEFAAGSVRYALRYWLLDPQDDDPTDSAVRAHVLATVQRNGWRMALPDQIVHMVQEGDAHREAVWQRELNRRLHALSGIELFASLDENERHKMAERLVHAPFAKGGVITRQGAVAHWLYIIVSGEVDVFWEPPDGERRLLTHLPQGSVFGEMGLMTGAPRAATVVAATDVECYRLDKAGFEDIIRARPELAESMSHILSERLHQIETLQNEYQRARSDSERAEHRAAIVQRIREFFGLK</sequence>
<evidence type="ECO:0000256" key="7">
    <source>
        <dbReference type="SAM" id="Phobius"/>
    </source>
</evidence>
<dbReference type="Proteomes" id="UP000663444">
    <property type="component" value="Chromosome"/>
</dbReference>
<dbReference type="InterPro" id="IPR018488">
    <property type="entry name" value="cNMP-bd_CS"/>
</dbReference>
<evidence type="ECO:0000259" key="8">
    <source>
        <dbReference type="PROSITE" id="PS50042"/>
    </source>
</evidence>
<dbReference type="AlphaFoldDB" id="A0A974Y532"/>
<dbReference type="Gene3D" id="1.10.287.1260">
    <property type="match status" value="1"/>
</dbReference>
<evidence type="ECO:0000256" key="4">
    <source>
        <dbReference type="ARBA" id="ARBA00022989"/>
    </source>
</evidence>
<dbReference type="InterPro" id="IPR006685">
    <property type="entry name" value="MscS_channel_2nd"/>
</dbReference>
<dbReference type="SUPFAM" id="SSF82689">
    <property type="entry name" value="Mechanosensitive channel protein MscS (YggB), C-terminal domain"/>
    <property type="match status" value="1"/>
</dbReference>
<dbReference type="Pfam" id="PF00924">
    <property type="entry name" value="MS_channel_2nd"/>
    <property type="match status" value="1"/>
</dbReference>
<dbReference type="PANTHER" id="PTHR30566:SF5">
    <property type="entry name" value="MECHANOSENSITIVE ION CHANNEL PROTEIN 1, MITOCHONDRIAL-RELATED"/>
    <property type="match status" value="1"/>
</dbReference>
<dbReference type="CDD" id="cd00038">
    <property type="entry name" value="CAP_ED"/>
    <property type="match status" value="1"/>
</dbReference>
<dbReference type="PANTHER" id="PTHR30566">
    <property type="entry name" value="YNAI-RELATED MECHANOSENSITIVE ION CHANNEL"/>
    <property type="match status" value="1"/>
</dbReference>
<evidence type="ECO:0000256" key="3">
    <source>
        <dbReference type="ARBA" id="ARBA00022692"/>
    </source>
</evidence>
<dbReference type="PROSITE" id="PS00889">
    <property type="entry name" value="CNMP_BINDING_2"/>
    <property type="match status" value="1"/>
</dbReference>
<dbReference type="GO" id="GO:0008381">
    <property type="term" value="F:mechanosensitive monoatomic ion channel activity"/>
    <property type="evidence" value="ECO:0007669"/>
    <property type="project" value="UniProtKB-ARBA"/>
</dbReference>
<evidence type="ECO:0000256" key="1">
    <source>
        <dbReference type="ARBA" id="ARBA00004651"/>
    </source>
</evidence>
<dbReference type="SUPFAM" id="SSF51206">
    <property type="entry name" value="cAMP-binding domain-like"/>
    <property type="match status" value="1"/>
</dbReference>
<dbReference type="InterPro" id="IPR010920">
    <property type="entry name" value="LSM_dom_sf"/>
</dbReference>
<dbReference type="InterPro" id="IPR000595">
    <property type="entry name" value="cNMP-bd_dom"/>
</dbReference>
<evidence type="ECO:0000256" key="5">
    <source>
        <dbReference type="ARBA" id="ARBA00023136"/>
    </source>
</evidence>
<dbReference type="RefSeq" id="WP_203388568.1">
    <property type="nucleotide sequence ID" value="NZ_CP064781.1"/>
</dbReference>
<dbReference type="PRINTS" id="PR00103">
    <property type="entry name" value="CAMPKINASE"/>
</dbReference>
<evidence type="ECO:0000313" key="10">
    <source>
        <dbReference type="Proteomes" id="UP000663444"/>
    </source>
</evidence>
<reference evidence="9" key="1">
    <citation type="submission" date="2020-11" db="EMBL/GenBank/DDBJ databases">
        <title>Azospira restricta DSM 18626 genome sequence.</title>
        <authorList>
            <person name="Moe W.M."/>
        </authorList>
    </citation>
    <scope>NUCLEOTIDE SEQUENCE</scope>
    <source>
        <strain evidence="9">DSM 18626</strain>
    </source>
</reference>
<dbReference type="Pfam" id="PF00027">
    <property type="entry name" value="cNMP_binding"/>
    <property type="match status" value="1"/>
</dbReference>
<organism evidence="9 10">
    <name type="scientific">Azospira restricta</name>
    <dbReference type="NCBI Taxonomy" id="404405"/>
    <lineage>
        <taxon>Bacteria</taxon>
        <taxon>Pseudomonadati</taxon>
        <taxon>Pseudomonadota</taxon>
        <taxon>Betaproteobacteria</taxon>
        <taxon>Rhodocyclales</taxon>
        <taxon>Rhodocyclaceae</taxon>
        <taxon>Azospira</taxon>
    </lineage>
</organism>
<keyword evidence="4 7" id="KW-1133">Transmembrane helix</keyword>
<dbReference type="InterPro" id="IPR023408">
    <property type="entry name" value="MscS_beta-dom_sf"/>
</dbReference>
<keyword evidence="10" id="KW-1185">Reference proteome</keyword>
<dbReference type="PROSITE" id="PS50042">
    <property type="entry name" value="CNMP_BINDING_3"/>
    <property type="match status" value="1"/>
</dbReference>
<keyword evidence="2" id="KW-1003">Cell membrane</keyword>
<dbReference type="KEGG" id="ares:IWH25_06800"/>
<feature type="transmembrane region" description="Helical" evidence="7">
    <location>
        <begin position="42"/>
        <end position="60"/>
    </location>
</feature>
<accession>A0A974Y532</accession>
<keyword evidence="5 7" id="KW-0472">Membrane</keyword>
<dbReference type="Gene3D" id="3.30.70.100">
    <property type="match status" value="1"/>
</dbReference>
<dbReference type="Gene3D" id="2.60.120.10">
    <property type="entry name" value="Jelly Rolls"/>
    <property type="match status" value="1"/>
</dbReference>